<accession>A0A6M1PP29</accession>
<protein>
    <submittedName>
        <fullName evidence="2">Uncharacterized protein</fullName>
    </submittedName>
</protein>
<keyword evidence="3" id="KW-1185">Reference proteome</keyword>
<dbReference type="EMBL" id="JAAKGU010000013">
    <property type="protein sequence ID" value="NGM85010.1"/>
    <property type="molecule type" value="Genomic_DNA"/>
</dbReference>
<feature type="signal peptide" evidence="1">
    <location>
        <begin position="1"/>
        <end position="22"/>
    </location>
</feature>
<reference evidence="2 3" key="1">
    <citation type="submission" date="2020-02" db="EMBL/GenBank/DDBJ databases">
        <authorList>
            <person name="Gao J."/>
            <person name="Sun J."/>
        </authorList>
    </citation>
    <scope>NUCLEOTIDE SEQUENCE [LARGE SCALE GENOMIC DNA]</scope>
    <source>
        <strain evidence="2 3">7124</strain>
    </source>
</reference>
<evidence type="ECO:0000256" key="1">
    <source>
        <dbReference type="SAM" id="SignalP"/>
    </source>
</evidence>
<organism evidence="2 3">
    <name type="scientific">Paenibacillus apii</name>
    <dbReference type="NCBI Taxonomy" id="1850370"/>
    <lineage>
        <taxon>Bacteria</taxon>
        <taxon>Bacillati</taxon>
        <taxon>Bacillota</taxon>
        <taxon>Bacilli</taxon>
        <taxon>Bacillales</taxon>
        <taxon>Paenibacillaceae</taxon>
        <taxon>Paenibacillus</taxon>
    </lineage>
</organism>
<evidence type="ECO:0000313" key="3">
    <source>
        <dbReference type="Proteomes" id="UP000480151"/>
    </source>
</evidence>
<proteinExistence type="predicted"/>
<name>A0A6M1PP29_9BACL</name>
<dbReference type="RefSeq" id="WP_165102745.1">
    <property type="nucleotide sequence ID" value="NZ_JAAKGU010000013.1"/>
</dbReference>
<dbReference type="AlphaFoldDB" id="A0A6M1PP29"/>
<dbReference type="Proteomes" id="UP000480151">
    <property type="component" value="Unassembled WGS sequence"/>
</dbReference>
<keyword evidence="1" id="KW-0732">Signal</keyword>
<comment type="caution">
    <text evidence="2">The sequence shown here is derived from an EMBL/GenBank/DDBJ whole genome shotgun (WGS) entry which is preliminary data.</text>
</comment>
<sequence length="72" mass="7811">MRKWFLSGFARLLAAVILTSCAENDVTGIQESSGPSPNSAPVQKEPPEFFKAGVFVNVEDSSEPLLNQEIKS</sequence>
<feature type="chain" id="PRO_5026800323" evidence="1">
    <location>
        <begin position="23"/>
        <end position="72"/>
    </location>
</feature>
<evidence type="ECO:0000313" key="2">
    <source>
        <dbReference type="EMBL" id="NGM85010.1"/>
    </source>
</evidence>
<gene>
    <name evidence="2" type="ORF">G5B47_21655</name>
</gene>